<dbReference type="SUPFAM" id="SSF63418">
    <property type="entry name" value="MurE/MurF N-terminal domain"/>
    <property type="match status" value="1"/>
</dbReference>
<dbReference type="GO" id="GO:0047480">
    <property type="term" value="F:UDP-N-acetylmuramoyl-tripeptide-D-alanyl-D-alanine ligase activity"/>
    <property type="evidence" value="ECO:0007669"/>
    <property type="project" value="UniProtKB-UniRule"/>
</dbReference>
<dbReference type="GO" id="GO:0005737">
    <property type="term" value="C:cytoplasm"/>
    <property type="evidence" value="ECO:0007669"/>
    <property type="project" value="UniProtKB-SubCell"/>
</dbReference>
<keyword evidence="7 10" id="KW-0573">Peptidoglycan synthesis</keyword>
<evidence type="ECO:0000259" key="13">
    <source>
        <dbReference type="Pfam" id="PF02875"/>
    </source>
</evidence>
<dbReference type="InterPro" id="IPR005863">
    <property type="entry name" value="UDP-N-AcMur_synth"/>
</dbReference>
<dbReference type="InterPro" id="IPR036565">
    <property type="entry name" value="Mur-like_cat_sf"/>
</dbReference>
<evidence type="ECO:0000256" key="6">
    <source>
        <dbReference type="ARBA" id="ARBA00022960"/>
    </source>
</evidence>
<dbReference type="GO" id="GO:0051301">
    <property type="term" value="P:cell division"/>
    <property type="evidence" value="ECO:0007669"/>
    <property type="project" value="UniProtKB-KW"/>
</dbReference>
<evidence type="ECO:0000256" key="4">
    <source>
        <dbReference type="ARBA" id="ARBA00022741"/>
    </source>
</evidence>
<dbReference type="InterPro" id="IPR035911">
    <property type="entry name" value="MurE/MurF_N"/>
</dbReference>
<evidence type="ECO:0000256" key="11">
    <source>
        <dbReference type="RuleBase" id="RU004136"/>
    </source>
</evidence>
<keyword evidence="2 10" id="KW-0436">Ligase</keyword>
<keyword evidence="1 10" id="KW-0963">Cytoplasm</keyword>
<dbReference type="GO" id="GO:0008766">
    <property type="term" value="F:UDP-N-acetylmuramoylalanyl-D-glutamyl-2,6-diaminopimelate-D-alanyl-D-alanine ligase activity"/>
    <property type="evidence" value="ECO:0007669"/>
    <property type="project" value="RHEA"/>
</dbReference>
<proteinExistence type="inferred from homology"/>
<dbReference type="InterPro" id="IPR004101">
    <property type="entry name" value="Mur_ligase_C"/>
</dbReference>
<comment type="subcellular location">
    <subcellularLocation>
        <location evidence="10 11">Cytoplasm</location>
    </subcellularLocation>
</comment>
<comment type="caution">
    <text evidence="15">The sequence shown here is derived from an EMBL/GenBank/DDBJ whole genome shotgun (WGS) entry which is preliminary data.</text>
</comment>
<evidence type="ECO:0000256" key="9">
    <source>
        <dbReference type="ARBA" id="ARBA00023316"/>
    </source>
</evidence>
<dbReference type="EMBL" id="SLWY01000016">
    <property type="protein sequence ID" value="TCO80171.1"/>
    <property type="molecule type" value="Genomic_DNA"/>
</dbReference>
<dbReference type="Proteomes" id="UP000295765">
    <property type="component" value="Unassembled WGS sequence"/>
</dbReference>
<keyword evidence="8 10" id="KW-0131">Cell cycle</keyword>
<dbReference type="SUPFAM" id="SSF53623">
    <property type="entry name" value="MurD-like peptide ligases, catalytic domain"/>
    <property type="match status" value="1"/>
</dbReference>
<keyword evidence="5 10" id="KW-0067">ATP-binding</keyword>
<dbReference type="RefSeq" id="WP_132544181.1">
    <property type="nucleotide sequence ID" value="NZ_SLWY01000016.1"/>
</dbReference>
<dbReference type="InterPro" id="IPR051046">
    <property type="entry name" value="MurCDEF_CellWall_CoF430Synth"/>
</dbReference>
<evidence type="ECO:0000256" key="8">
    <source>
        <dbReference type="ARBA" id="ARBA00023306"/>
    </source>
</evidence>
<protein>
    <recommendedName>
        <fullName evidence="10 11">UDP-N-acetylmuramoyl-tripeptide--D-alanyl-D-alanine ligase</fullName>
        <ecNumber evidence="10 11">6.3.2.10</ecNumber>
    </recommendedName>
    <alternativeName>
        <fullName evidence="10">D-alanyl-D-alanine-adding enzyme</fullName>
    </alternativeName>
</protein>
<evidence type="ECO:0000259" key="12">
    <source>
        <dbReference type="Pfam" id="PF01225"/>
    </source>
</evidence>
<accession>A0A4R2KZN7</accession>
<evidence type="ECO:0000313" key="15">
    <source>
        <dbReference type="EMBL" id="TCO80171.1"/>
    </source>
</evidence>
<dbReference type="OrthoDB" id="9801978at2"/>
<name>A0A4R2KZN7_9GAMM</name>
<keyword evidence="4 10" id="KW-0547">Nucleotide-binding</keyword>
<gene>
    <name evidence="10" type="primary">murF</name>
    <name evidence="15" type="ORF">EV699_11677</name>
</gene>
<comment type="function">
    <text evidence="10 11">Involved in cell wall formation. Catalyzes the final step in the synthesis of UDP-N-acetylmuramoyl-pentapeptide, the precursor of murein.</text>
</comment>
<dbReference type="SUPFAM" id="SSF53244">
    <property type="entry name" value="MurD-like peptide ligases, peptide-binding domain"/>
    <property type="match status" value="1"/>
</dbReference>
<dbReference type="Pfam" id="PF02875">
    <property type="entry name" value="Mur_ligase_C"/>
    <property type="match status" value="1"/>
</dbReference>
<dbReference type="Gene3D" id="3.40.1390.10">
    <property type="entry name" value="MurE/MurF, N-terminal domain"/>
    <property type="match status" value="1"/>
</dbReference>
<evidence type="ECO:0000259" key="14">
    <source>
        <dbReference type="Pfam" id="PF08245"/>
    </source>
</evidence>
<dbReference type="InterPro" id="IPR013221">
    <property type="entry name" value="Mur_ligase_cen"/>
</dbReference>
<dbReference type="GO" id="GO:0005524">
    <property type="term" value="F:ATP binding"/>
    <property type="evidence" value="ECO:0007669"/>
    <property type="project" value="UniProtKB-UniRule"/>
</dbReference>
<evidence type="ECO:0000256" key="1">
    <source>
        <dbReference type="ARBA" id="ARBA00022490"/>
    </source>
</evidence>
<dbReference type="InterPro" id="IPR036615">
    <property type="entry name" value="Mur_ligase_C_dom_sf"/>
</dbReference>
<dbReference type="HAMAP" id="MF_02019">
    <property type="entry name" value="MurF"/>
    <property type="match status" value="1"/>
</dbReference>
<sequence>MRPLRLSQLVGVFGAELVGGDAEFTAVSTDTRSLVGGELFVALSGPHFDGHAFVDAARSRGAVGALVSRRVACELPQLVVADTLLALGRLGAYNRERFRGPLVGLTGSNGKTTLKEMIAAILRQRGPTLATRGNLNNDIGVPLTLLGLDAQAYAVIEMGANHPGEIAYLTRLARPQVGVVNNAGPCHLEGFGDLDGVARAKGELFEHLPAGATAVINADDAYADYWRSRCAGRPVLEFGLDQPATLSARVLDAAARRYVLVTPVGEVELTLPLAGRHNLRNACAATAAALAVGATLADVRAGLEGLEGVAGRFQRRAGRHGCVLIDDTYNANPASLGAALETLGSEPGSHWLVLGDMGELGARAAELHAASGAQARRCGFTRLFACGEHSRHAAAAFGAAAVHFTGIEDLIAALDAALADAGGPTVLVKGSRSARMERVVSALAIDNHDPAAGAH</sequence>
<comment type="similarity">
    <text evidence="10">Belongs to the MurCDEF family. MurF subfamily.</text>
</comment>
<dbReference type="PANTHER" id="PTHR43024">
    <property type="entry name" value="UDP-N-ACETYLMURAMOYL-TRIPEPTIDE--D-ALANYL-D-ALANINE LIGASE"/>
    <property type="match status" value="1"/>
</dbReference>
<dbReference type="GO" id="GO:0009252">
    <property type="term" value="P:peptidoglycan biosynthetic process"/>
    <property type="evidence" value="ECO:0007669"/>
    <property type="project" value="UniProtKB-UniRule"/>
</dbReference>
<keyword evidence="6 10" id="KW-0133">Cell shape</keyword>
<feature type="domain" description="Mur ligase central" evidence="14">
    <location>
        <begin position="106"/>
        <end position="289"/>
    </location>
</feature>
<dbReference type="PANTHER" id="PTHR43024:SF1">
    <property type="entry name" value="UDP-N-ACETYLMURAMOYL-TRIPEPTIDE--D-ALANYL-D-ALANINE LIGASE"/>
    <property type="match status" value="1"/>
</dbReference>
<comment type="catalytic activity">
    <reaction evidence="10 11">
        <text>D-alanyl-D-alanine + UDP-N-acetyl-alpha-D-muramoyl-L-alanyl-gamma-D-glutamyl-meso-2,6-diaminopimelate + ATP = UDP-N-acetyl-alpha-D-muramoyl-L-alanyl-gamma-D-glutamyl-meso-2,6-diaminopimeloyl-D-alanyl-D-alanine + ADP + phosphate + H(+)</text>
        <dbReference type="Rhea" id="RHEA:28374"/>
        <dbReference type="ChEBI" id="CHEBI:15378"/>
        <dbReference type="ChEBI" id="CHEBI:30616"/>
        <dbReference type="ChEBI" id="CHEBI:43474"/>
        <dbReference type="ChEBI" id="CHEBI:57822"/>
        <dbReference type="ChEBI" id="CHEBI:61386"/>
        <dbReference type="ChEBI" id="CHEBI:83905"/>
        <dbReference type="ChEBI" id="CHEBI:456216"/>
        <dbReference type="EC" id="6.3.2.10"/>
    </reaction>
</comment>
<evidence type="ECO:0000256" key="2">
    <source>
        <dbReference type="ARBA" id="ARBA00022598"/>
    </source>
</evidence>
<dbReference type="GO" id="GO:0008360">
    <property type="term" value="P:regulation of cell shape"/>
    <property type="evidence" value="ECO:0007669"/>
    <property type="project" value="UniProtKB-KW"/>
</dbReference>
<evidence type="ECO:0000256" key="5">
    <source>
        <dbReference type="ARBA" id="ARBA00022840"/>
    </source>
</evidence>
<comment type="pathway">
    <text evidence="10 11">Cell wall biogenesis; peptidoglycan biosynthesis.</text>
</comment>
<dbReference type="NCBIfam" id="TIGR01143">
    <property type="entry name" value="murF"/>
    <property type="match status" value="1"/>
</dbReference>
<keyword evidence="3 10" id="KW-0132">Cell division</keyword>
<evidence type="ECO:0000313" key="16">
    <source>
        <dbReference type="Proteomes" id="UP000295765"/>
    </source>
</evidence>
<dbReference type="Pfam" id="PF01225">
    <property type="entry name" value="Mur_ligase"/>
    <property type="match status" value="1"/>
</dbReference>
<feature type="binding site" evidence="10">
    <location>
        <begin position="107"/>
        <end position="113"/>
    </location>
    <ligand>
        <name>ATP</name>
        <dbReference type="ChEBI" id="CHEBI:30616"/>
    </ligand>
</feature>
<dbReference type="Pfam" id="PF08245">
    <property type="entry name" value="Mur_ligase_M"/>
    <property type="match status" value="1"/>
</dbReference>
<evidence type="ECO:0000256" key="3">
    <source>
        <dbReference type="ARBA" id="ARBA00022618"/>
    </source>
</evidence>
<keyword evidence="9 10" id="KW-0961">Cell wall biogenesis/degradation</keyword>
<dbReference type="EC" id="6.3.2.10" evidence="10 11"/>
<dbReference type="GO" id="GO:0071555">
    <property type="term" value="P:cell wall organization"/>
    <property type="evidence" value="ECO:0007669"/>
    <property type="project" value="UniProtKB-KW"/>
</dbReference>
<evidence type="ECO:0000256" key="10">
    <source>
        <dbReference type="HAMAP-Rule" id="MF_02019"/>
    </source>
</evidence>
<organism evidence="15 16">
    <name type="scientific">Plasticicumulans lactativorans</name>
    <dbReference type="NCBI Taxonomy" id="1133106"/>
    <lineage>
        <taxon>Bacteria</taxon>
        <taxon>Pseudomonadati</taxon>
        <taxon>Pseudomonadota</taxon>
        <taxon>Gammaproteobacteria</taxon>
        <taxon>Candidatus Competibacteraceae</taxon>
        <taxon>Plasticicumulans</taxon>
    </lineage>
</organism>
<dbReference type="InterPro" id="IPR000713">
    <property type="entry name" value="Mur_ligase_N"/>
</dbReference>
<feature type="domain" description="Mur ligase C-terminal" evidence="13">
    <location>
        <begin position="311"/>
        <end position="432"/>
    </location>
</feature>
<keyword evidence="16" id="KW-1185">Reference proteome</keyword>
<dbReference type="Gene3D" id="3.90.190.20">
    <property type="entry name" value="Mur ligase, C-terminal domain"/>
    <property type="match status" value="1"/>
</dbReference>
<evidence type="ECO:0000256" key="7">
    <source>
        <dbReference type="ARBA" id="ARBA00022984"/>
    </source>
</evidence>
<dbReference type="Gene3D" id="3.40.1190.10">
    <property type="entry name" value="Mur-like, catalytic domain"/>
    <property type="match status" value="1"/>
</dbReference>
<reference evidence="15 16" key="1">
    <citation type="submission" date="2019-03" db="EMBL/GenBank/DDBJ databases">
        <title>Genomic Encyclopedia of Type Strains, Phase IV (KMG-IV): sequencing the most valuable type-strain genomes for metagenomic binning, comparative biology and taxonomic classification.</title>
        <authorList>
            <person name="Goeker M."/>
        </authorList>
    </citation>
    <scope>NUCLEOTIDE SEQUENCE [LARGE SCALE GENOMIC DNA]</scope>
    <source>
        <strain evidence="15 16">DSM 25287</strain>
    </source>
</reference>
<dbReference type="AlphaFoldDB" id="A0A4R2KZN7"/>
<dbReference type="UniPathway" id="UPA00219"/>
<feature type="domain" description="Mur ligase N-terminal catalytic" evidence="12">
    <location>
        <begin position="24"/>
        <end position="71"/>
    </location>
</feature>